<dbReference type="InterPro" id="IPR006012">
    <property type="entry name" value="Syntaxin/epimorphin_CS"/>
</dbReference>
<feature type="domain" description="T-SNARE coiled-coil homology" evidence="4">
    <location>
        <begin position="210"/>
        <end position="272"/>
    </location>
</feature>
<accession>A0A9P6WNN9</accession>
<dbReference type="GO" id="GO:0006896">
    <property type="term" value="P:Golgi to vacuole transport"/>
    <property type="evidence" value="ECO:0007669"/>
    <property type="project" value="TreeGrafter"/>
</dbReference>
<dbReference type="GO" id="GO:0006906">
    <property type="term" value="P:vesicle fusion"/>
    <property type="evidence" value="ECO:0007669"/>
    <property type="project" value="TreeGrafter"/>
</dbReference>
<comment type="similarity">
    <text evidence="1">Belongs to the syntaxin family.</text>
</comment>
<dbReference type="GO" id="GO:0005484">
    <property type="term" value="F:SNAP receptor activity"/>
    <property type="evidence" value="ECO:0007669"/>
    <property type="project" value="InterPro"/>
</dbReference>
<evidence type="ECO:0000313" key="5">
    <source>
        <dbReference type="EMBL" id="KAG0690474.1"/>
    </source>
</evidence>
<dbReference type="InterPro" id="IPR000727">
    <property type="entry name" value="T_SNARE_dom"/>
</dbReference>
<dbReference type="Pfam" id="PF05739">
    <property type="entry name" value="SNARE"/>
    <property type="match status" value="1"/>
</dbReference>
<proteinExistence type="inferred from homology"/>
<dbReference type="GO" id="GO:0048278">
    <property type="term" value="P:vesicle docking"/>
    <property type="evidence" value="ECO:0007669"/>
    <property type="project" value="TreeGrafter"/>
</dbReference>
<feature type="transmembrane region" description="Helical" evidence="3">
    <location>
        <begin position="282"/>
        <end position="301"/>
    </location>
</feature>
<dbReference type="Pfam" id="PF14523">
    <property type="entry name" value="Syntaxin_2"/>
    <property type="match status" value="1"/>
</dbReference>
<dbReference type="Gene3D" id="1.20.5.110">
    <property type="match status" value="1"/>
</dbReference>
<keyword evidence="6" id="KW-1185">Reference proteome</keyword>
<feature type="compositionally biased region" description="Low complexity" evidence="2">
    <location>
        <begin position="180"/>
        <end position="190"/>
    </location>
</feature>
<dbReference type="InterPro" id="IPR006011">
    <property type="entry name" value="Syntaxin_N"/>
</dbReference>
<protein>
    <recommendedName>
        <fullName evidence="4">t-SNARE coiled-coil homology domain-containing protein</fullName>
    </recommendedName>
</protein>
<dbReference type="SMART" id="SM00397">
    <property type="entry name" value="t_SNARE"/>
    <property type="match status" value="1"/>
</dbReference>
<dbReference type="OrthoDB" id="364348at2759"/>
<name>A0A9P6WNN9_9ASCO</name>
<dbReference type="GO" id="GO:0000149">
    <property type="term" value="F:SNARE binding"/>
    <property type="evidence" value="ECO:0007669"/>
    <property type="project" value="TreeGrafter"/>
</dbReference>
<dbReference type="Gene3D" id="1.20.58.70">
    <property type="match status" value="1"/>
</dbReference>
<dbReference type="InterPro" id="IPR045242">
    <property type="entry name" value="Syntaxin"/>
</dbReference>
<evidence type="ECO:0000256" key="1">
    <source>
        <dbReference type="ARBA" id="ARBA00009063"/>
    </source>
</evidence>
<sequence length="302" mass="34658">MSFATFKKNNTADKNIDLETGEQDGLSATLKQISSMLAEFTRLVSQISKQEVILGTKRDNPFLRDKVDDMMTNCQSTHSKLLENLDYLDDIISNPINNDISSVNNKELMTIKFSKDLLRQQVQDVYKNYLLIVRSYNEKINSALVQEQYDKTLKMQDVKKTSVTNDINDKTPLLGNSEYQTHQQNPEQDQQQLQIQKPIKISESSLQYHSDLIQQRDNAITSIAQGVQDVNKIFKDLDQMVNQQGEQIDSIENNMISYATNNQLASHELIKADNYQKSKRKWTCILLFALIIILLIFLAVIS</sequence>
<dbReference type="PANTHER" id="PTHR19957">
    <property type="entry name" value="SYNTAXIN"/>
    <property type="match status" value="1"/>
</dbReference>
<evidence type="ECO:0000256" key="2">
    <source>
        <dbReference type="SAM" id="MobiDB-lite"/>
    </source>
</evidence>
<dbReference type="AlphaFoldDB" id="A0A9P6WNN9"/>
<organism evidence="5 6">
    <name type="scientific">Pichia californica</name>
    <dbReference type="NCBI Taxonomy" id="460514"/>
    <lineage>
        <taxon>Eukaryota</taxon>
        <taxon>Fungi</taxon>
        <taxon>Dikarya</taxon>
        <taxon>Ascomycota</taxon>
        <taxon>Saccharomycotina</taxon>
        <taxon>Pichiomycetes</taxon>
        <taxon>Pichiales</taxon>
        <taxon>Pichiaceae</taxon>
        <taxon>Pichia</taxon>
    </lineage>
</organism>
<dbReference type="PANTHER" id="PTHR19957:SF38">
    <property type="entry name" value="LD27581P"/>
    <property type="match status" value="1"/>
</dbReference>
<dbReference type="Proteomes" id="UP000697127">
    <property type="component" value="Unassembled WGS sequence"/>
</dbReference>
<keyword evidence="3" id="KW-0812">Transmembrane</keyword>
<comment type="caution">
    <text evidence="5">The sequence shown here is derived from an EMBL/GenBank/DDBJ whole genome shotgun (WGS) entry which is preliminary data.</text>
</comment>
<evidence type="ECO:0000259" key="4">
    <source>
        <dbReference type="PROSITE" id="PS50192"/>
    </source>
</evidence>
<gene>
    <name evidence="5" type="ORF">C6P40_002719</name>
</gene>
<keyword evidence="3" id="KW-1133">Transmembrane helix</keyword>
<dbReference type="GO" id="GO:0031201">
    <property type="term" value="C:SNARE complex"/>
    <property type="evidence" value="ECO:0007669"/>
    <property type="project" value="TreeGrafter"/>
</dbReference>
<dbReference type="EMBL" id="PUHW01000030">
    <property type="protein sequence ID" value="KAG0690474.1"/>
    <property type="molecule type" value="Genomic_DNA"/>
</dbReference>
<dbReference type="SUPFAM" id="SSF47661">
    <property type="entry name" value="t-snare proteins"/>
    <property type="match status" value="1"/>
</dbReference>
<dbReference type="GO" id="GO:0006886">
    <property type="term" value="P:intracellular protein transport"/>
    <property type="evidence" value="ECO:0007669"/>
    <property type="project" value="InterPro"/>
</dbReference>
<dbReference type="InterPro" id="IPR010989">
    <property type="entry name" value="SNARE"/>
</dbReference>
<reference evidence="5" key="1">
    <citation type="submission" date="2020-11" db="EMBL/GenBank/DDBJ databases">
        <title>Kefir isolates.</title>
        <authorList>
            <person name="Marcisauskas S."/>
            <person name="Kim Y."/>
            <person name="Blasche S."/>
        </authorList>
    </citation>
    <scope>NUCLEOTIDE SEQUENCE</scope>
    <source>
        <strain evidence="5">Olga-1</strain>
    </source>
</reference>
<keyword evidence="3" id="KW-0472">Membrane</keyword>
<dbReference type="PROSITE" id="PS50192">
    <property type="entry name" value="T_SNARE"/>
    <property type="match status" value="1"/>
</dbReference>
<dbReference type="PROSITE" id="PS00914">
    <property type="entry name" value="SYNTAXIN"/>
    <property type="match status" value="1"/>
</dbReference>
<evidence type="ECO:0000256" key="3">
    <source>
        <dbReference type="SAM" id="Phobius"/>
    </source>
</evidence>
<dbReference type="CDD" id="cd15840">
    <property type="entry name" value="SNARE_Qa"/>
    <property type="match status" value="1"/>
</dbReference>
<dbReference type="GO" id="GO:0012505">
    <property type="term" value="C:endomembrane system"/>
    <property type="evidence" value="ECO:0007669"/>
    <property type="project" value="TreeGrafter"/>
</dbReference>
<feature type="region of interest" description="Disordered" evidence="2">
    <location>
        <begin position="165"/>
        <end position="190"/>
    </location>
</feature>
<evidence type="ECO:0000313" key="6">
    <source>
        <dbReference type="Proteomes" id="UP000697127"/>
    </source>
</evidence>